<evidence type="ECO:0000259" key="6">
    <source>
        <dbReference type="Pfam" id="PF08281"/>
    </source>
</evidence>
<dbReference type="SUPFAM" id="SSF88946">
    <property type="entry name" value="Sigma2 domain of RNA polymerase sigma factors"/>
    <property type="match status" value="1"/>
</dbReference>
<dbReference type="PANTHER" id="PTHR43133">
    <property type="entry name" value="RNA POLYMERASE ECF-TYPE SIGMA FACTO"/>
    <property type="match status" value="1"/>
</dbReference>
<dbReference type="InterPro" id="IPR013325">
    <property type="entry name" value="RNA_pol_sigma_r2"/>
</dbReference>
<organism evidence="7 8">
    <name type="scientific">Dactylosporangium matsuzakiense</name>
    <dbReference type="NCBI Taxonomy" id="53360"/>
    <lineage>
        <taxon>Bacteria</taxon>
        <taxon>Bacillati</taxon>
        <taxon>Actinomycetota</taxon>
        <taxon>Actinomycetes</taxon>
        <taxon>Micromonosporales</taxon>
        <taxon>Micromonosporaceae</taxon>
        <taxon>Dactylosporangium</taxon>
    </lineage>
</organism>
<evidence type="ECO:0000256" key="4">
    <source>
        <dbReference type="ARBA" id="ARBA00023125"/>
    </source>
</evidence>
<dbReference type="SUPFAM" id="SSF88659">
    <property type="entry name" value="Sigma3 and sigma4 domains of RNA polymerase sigma factors"/>
    <property type="match status" value="1"/>
</dbReference>
<evidence type="ECO:0000256" key="2">
    <source>
        <dbReference type="ARBA" id="ARBA00023015"/>
    </source>
</evidence>
<dbReference type="RefSeq" id="WP_261965031.1">
    <property type="nucleotide sequence ID" value="NZ_BAAAXA010000001.1"/>
</dbReference>
<dbReference type="InterPro" id="IPR039425">
    <property type="entry name" value="RNA_pol_sigma-70-like"/>
</dbReference>
<reference evidence="7" key="1">
    <citation type="journal article" date="2014" name="Int. J. Syst. Evol. Microbiol.">
        <title>Complete genome sequence of Corynebacterium casei LMG S-19264T (=DSM 44701T), isolated from a smear-ripened cheese.</title>
        <authorList>
            <consortium name="US DOE Joint Genome Institute (JGI-PGF)"/>
            <person name="Walter F."/>
            <person name="Albersmeier A."/>
            <person name="Kalinowski J."/>
            <person name="Ruckert C."/>
        </authorList>
    </citation>
    <scope>NUCLEOTIDE SEQUENCE</scope>
    <source>
        <strain evidence="7">VKM Ac-1321</strain>
    </source>
</reference>
<dbReference type="NCBIfam" id="TIGR02937">
    <property type="entry name" value="sigma70-ECF"/>
    <property type="match status" value="1"/>
</dbReference>
<dbReference type="CDD" id="cd06171">
    <property type="entry name" value="Sigma70_r4"/>
    <property type="match status" value="1"/>
</dbReference>
<dbReference type="InterPro" id="IPR036388">
    <property type="entry name" value="WH-like_DNA-bd_sf"/>
</dbReference>
<dbReference type="GO" id="GO:0003677">
    <property type="term" value="F:DNA binding"/>
    <property type="evidence" value="ECO:0007669"/>
    <property type="project" value="UniProtKB-KW"/>
</dbReference>
<dbReference type="Pfam" id="PF08281">
    <property type="entry name" value="Sigma70_r4_2"/>
    <property type="match status" value="1"/>
</dbReference>
<keyword evidence="2" id="KW-0805">Transcription regulation</keyword>
<proteinExistence type="inferred from homology"/>
<dbReference type="GO" id="GO:0016987">
    <property type="term" value="F:sigma factor activity"/>
    <property type="evidence" value="ECO:0007669"/>
    <property type="project" value="UniProtKB-KW"/>
</dbReference>
<dbReference type="AlphaFoldDB" id="A0A9W6KUV0"/>
<evidence type="ECO:0000256" key="1">
    <source>
        <dbReference type="ARBA" id="ARBA00010641"/>
    </source>
</evidence>
<dbReference type="GO" id="GO:0000428">
    <property type="term" value="C:DNA-directed RNA polymerase complex"/>
    <property type="evidence" value="ECO:0007669"/>
    <property type="project" value="UniProtKB-KW"/>
</dbReference>
<evidence type="ECO:0000256" key="3">
    <source>
        <dbReference type="ARBA" id="ARBA00023082"/>
    </source>
</evidence>
<dbReference type="InterPro" id="IPR013249">
    <property type="entry name" value="RNA_pol_sigma70_r4_t2"/>
</dbReference>
<dbReference type="PANTHER" id="PTHR43133:SF8">
    <property type="entry name" value="RNA POLYMERASE SIGMA FACTOR HI_1459-RELATED"/>
    <property type="match status" value="1"/>
</dbReference>
<name>A0A9W6KUV0_9ACTN</name>
<dbReference type="Gene3D" id="1.10.10.10">
    <property type="entry name" value="Winged helix-like DNA-binding domain superfamily/Winged helix DNA-binding domain"/>
    <property type="match status" value="1"/>
</dbReference>
<dbReference type="Proteomes" id="UP001143480">
    <property type="component" value="Unassembled WGS sequence"/>
</dbReference>
<gene>
    <name evidence="7" type="ORF">GCM10017581_093740</name>
</gene>
<keyword evidence="4" id="KW-0238">DNA-binding</keyword>
<sequence length="165" mass="17935">MSDGERELVRRAQRGDTLAMAALLDRLAPYVARICGPIALTNGADAAQESLIAVFRGLRGLADPDALRGWVRAIAVREALRIARREQRGVTADLTDLPAKGDPQLAADIRDVLGKLSPEHRAILVLRDLEGLDERTVASHLDVPKGTVKSRLARARASFRKAWSA</sequence>
<protein>
    <submittedName>
        <fullName evidence="7">DNA-directed RNA polymerase sigma-70 factor</fullName>
    </submittedName>
</protein>
<dbReference type="InterPro" id="IPR013324">
    <property type="entry name" value="RNA_pol_sigma_r3/r4-like"/>
</dbReference>
<keyword evidence="3" id="KW-0731">Sigma factor</keyword>
<evidence type="ECO:0000313" key="8">
    <source>
        <dbReference type="Proteomes" id="UP001143480"/>
    </source>
</evidence>
<accession>A0A9W6KUV0</accession>
<feature type="domain" description="RNA polymerase sigma factor 70 region 4 type 2" evidence="6">
    <location>
        <begin position="108"/>
        <end position="157"/>
    </location>
</feature>
<keyword evidence="7" id="KW-0240">DNA-directed RNA polymerase</keyword>
<keyword evidence="8" id="KW-1185">Reference proteome</keyword>
<dbReference type="InterPro" id="IPR014284">
    <property type="entry name" value="RNA_pol_sigma-70_dom"/>
</dbReference>
<evidence type="ECO:0000313" key="7">
    <source>
        <dbReference type="EMBL" id="GLL07620.1"/>
    </source>
</evidence>
<keyword evidence="5" id="KW-0804">Transcription</keyword>
<dbReference type="EMBL" id="BSFP01000104">
    <property type="protein sequence ID" value="GLL07620.1"/>
    <property type="molecule type" value="Genomic_DNA"/>
</dbReference>
<comment type="caution">
    <text evidence="7">The sequence shown here is derived from an EMBL/GenBank/DDBJ whole genome shotgun (WGS) entry which is preliminary data.</text>
</comment>
<evidence type="ECO:0000256" key="5">
    <source>
        <dbReference type="ARBA" id="ARBA00023163"/>
    </source>
</evidence>
<dbReference type="Gene3D" id="1.10.1740.10">
    <property type="match status" value="1"/>
</dbReference>
<comment type="similarity">
    <text evidence="1">Belongs to the sigma-70 factor family. ECF subfamily.</text>
</comment>
<reference evidence="7" key="2">
    <citation type="submission" date="2023-01" db="EMBL/GenBank/DDBJ databases">
        <authorList>
            <person name="Sun Q."/>
            <person name="Evtushenko L."/>
        </authorList>
    </citation>
    <scope>NUCLEOTIDE SEQUENCE</scope>
    <source>
        <strain evidence="7">VKM Ac-1321</strain>
    </source>
</reference>
<dbReference type="GO" id="GO:0006352">
    <property type="term" value="P:DNA-templated transcription initiation"/>
    <property type="evidence" value="ECO:0007669"/>
    <property type="project" value="InterPro"/>
</dbReference>